<evidence type="ECO:0000256" key="8">
    <source>
        <dbReference type="ARBA" id="ARBA00022759"/>
    </source>
</evidence>
<evidence type="ECO:0000259" key="13">
    <source>
        <dbReference type="PROSITE" id="PS50879"/>
    </source>
</evidence>
<dbReference type="SUPFAM" id="SSF55658">
    <property type="entry name" value="L9 N-domain-like"/>
    <property type="match status" value="1"/>
</dbReference>
<dbReference type="InterPro" id="IPR012337">
    <property type="entry name" value="RNaseH-like_sf"/>
</dbReference>
<feature type="domain" description="RNase H type-1" evidence="13">
    <location>
        <begin position="80"/>
        <end position="215"/>
    </location>
</feature>
<evidence type="ECO:0000256" key="12">
    <source>
        <dbReference type="PIRSR" id="PIRSR037839-1"/>
    </source>
</evidence>
<comment type="caution">
    <text evidence="14">The sequence shown here is derived from an EMBL/GenBank/DDBJ whole genome shotgun (WGS) entry which is preliminary data.</text>
</comment>
<protein>
    <recommendedName>
        <fullName evidence="5 11">Ribonuclease H</fullName>
        <ecNumber evidence="4 11">3.1.26.4</ecNumber>
    </recommendedName>
</protein>
<evidence type="ECO:0000256" key="1">
    <source>
        <dbReference type="ARBA" id="ARBA00001946"/>
    </source>
</evidence>
<evidence type="ECO:0000313" key="15">
    <source>
        <dbReference type="Proteomes" id="UP000244905"/>
    </source>
</evidence>
<dbReference type="InterPro" id="IPR017290">
    <property type="entry name" value="RNase_H_bac"/>
</dbReference>
<dbReference type="InterPro" id="IPR011320">
    <property type="entry name" value="RNase_H1_N"/>
</dbReference>
<sequence length="215" mass="24165">MAPRKKFYVVWNGFATGVFDSWEECQLQVKGYPDARFKSFDSQEAAVAAYRGDPAEQLELLSAIAKGPSHEHVNYEAFPEIRLDALAVDAACSRNPGPVEYQGVWVRTGERIFHAGPFEGGTNNIGEYLALVHGLALLTQQGRHNVPIYTDSRTARSWVRNRQPKTNLKPTAANAPLFEMIRRATLWLQTHEITNPILTWDTPVWGEIPADFGRK</sequence>
<evidence type="ECO:0000256" key="2">
    <source>
        <dbReference type="ARBA" id="ARBA00004065"/>
    </source>
</evidence>
<dbReference type="PIRSF" id="PIRSF037839">
    <property type="entry name" value="Ribonuclease_H"/>
    <property type="match status" value="1"/>
</dbReference>
<keyword evidence="7 11" id="KW-0479">Metal-binding</keyword>
<name>A0A2V1IL40_9BACT</name>
<comment type="function">
    <text evidence="2 11">Endonuclease that specifically degrades the RNA of RNA-DNA hybrids.</text>
</comment>
<dbReference type="Pfam" id="PF01693">
    <property type="entry name" value="Cauli_VI"/>
    <property type="match status" value="1"/>
</dbReference>
<dbReference type="GO" id="GO:0003676">
    <property type="term" value="F:nucleic acid binding"/>
    <property type="evidence" value="ECO:0007669"/>
    <property type="project" value="UniProtKB-UniRule"/>
</dbReference>
<comment type="cofactor">
    <cofactor evidence="1">
        <name>Mg(2+)</name>
        <dbReference type="ChEBI" id="CHEBI:18420"/>
    </cofactor>
</comment>
<feature type="binding site" evidence="12">
    <location>
        <position position="127"/>
    </location>
    <ligand>
        <name>Mg(2+)</name>
        <dbReference type="ChEBI" id="CHEBI:18420"/>
        <label>2</label>
    </ligand>
</feature>
<gene>
    <name evidence="14" type="ORF">C5O23_06755</name>
</gene>
<evidence type="ECO:0000256" key="7">
    <source>
        <dbReference type="ARBA" id="ARBA00022723"/>
    </source>
</evidence>
<keyword evidence="11" id="KW-0963">Cytoplasm</keyword>
<evidence type="ECO:0000256" key="6">
    <source>
        <dbReference type="ARBA" id="ARBA00022722"/>
    </source>
</evidence>
<dbReference type="Proteomes" id="UP000244905">
    <property type="component" value="Unassembled WGS sequence"/>
</dbReference>
<evidence type="ECO:0000313" key="14">
    <source>
        <dbReference type="EMBL" id="PWB02348.1"/>
    </source>
</evidence>
<dbReference type="Gene3D" id="3.30.420.10">
    <property type="entry name" value="Ribonuclease H-like superfamily/Ribonuclease H"/>
    <property type="match status" value="1"/>
</dbReference>
<dbReference type="GO" id="GO:0005737">
    <property type="term" value="C:cytoplasm"/>
    <property type="evidence" value="ECO:0007669"/>
    <property type="project" value="UniProtKB-SubCell"/>
</dbReference>
<comment type="similarity">
    <text evidence="3 11">Belongs to the RNase H family.</text>
</comment>
<proteinExistence type="inferred from homology"/>
<evidence type="ECO:0000256" key="5">
    <source>
        <dbReference type="ARBA" id="ARBA00017721"/>
    </source>
</evidence>
<dbReference type="AlphaFoldDB" id="A0A2V1IL40"/>
<evidence type="ECO:0000256" key="11">
    <source>
        <dbReference type="PIRNR" id="PIRNR037839"/>
    </source>
</evidence>
<dbReference type="InterPro" id="IPR037056">
    <property type="entry name" value="RNase_H1_N_sf"/>
</dbReference>
<keyword evidence="12" id="KW-0464">Manganese</keyword>
<dbReference type="Pfam" id="PF00075">
    <property type="entry name" value="RNase_H"/>
    <property type="match status" value="1"/>
</dbReference>
<dbReference type="FunFam" id="3.40.970.10:FF:000002">
    <property type="entry name" value="Ribonuclease H"/>
    <property type="match status" value="1"/>
</dbReference>
<feature type="binding site" evidence="12">
    <location>
        <position position="151"/>
    </location>
    <ligand>
        <name>Mg(2+)</name>
        <dbReference type="ChEBI" id="CHEBI:18420"/>
        <label>2</label>
    </ligand>
</feature>
<dbReference type="GO" id="GO:0046872">
    <property type="term" value="F:metal ion binding"/>
    <property type="evidence" value="ECO:0007669"/>
    <property type="project" value="UniProtKB-KW"/>
</dbReference>
<keyword evidence="8 11" id="KW-0255">Endonuclease</keyword>
<dbReference type="InterPro" id="IPR002156">
    <property type="entry name" value="RNaseH_domain"/>
</dbReference>
<reference evidence="15" key="1">
    <citation type="submission" date="2018-02" db="EMBL/GenBank/DDBJ databases">
        <authorList>
            <person name="Clavel T."/>
            <person name="Strowig T."/>
        </authorList>
    </citation>
    <scope>NUCLEOTIDE SEQUENCE [LARGE SCALE GENOMIC DNA]</scope>
    <source>
        <strain evidence="15">DSM 103720</strain>
    </source>
</reference>
<dbReference type="InterPro" id="IPR036397">
    <property type="entry name" value="RNaseH_sf"/>
</dbReference>
<feature type="binding site" evidence="12">
    <location>
        <position position="211"/>
    </location>
    <ligand>
        <name>Mg(2+)</name>
        <dbReference type="ChEBI" id="CHEBI:18420"/>
        <label>1</label>
    </ligand>
</feature>
<comment type="catalytic activity">
    <reaction evidence="11">
        <text>Endonucleolytic cleavage to 5'-phosphomonoester.</text>
        <dbReference type="EC" id="3.1.26.4"/>
    </reaction>
</comment>
<keyword evidence="9 11" id="KW-0378">Hydrolase</keyword>
<dbReference type="RefSeq" id="WP_107032191.1">
    <property type="nucleotide sequence ID" value="NZ_CAJSYL010000001.1"/>
</dbReference>
<dbReference type="InterPro" id="IPR009027">
    <property type="entry name" value="Ribosomal_bL9/RNase_H1_N"/>
</dbReference>
<dbReference type="EC" id="3.1.26.4" evidence="4 11"/>
<feature type="binding site" evidence="12">
    <location>
        <position position="89"/>
    </location>
    <ligand>
        <name>Mg(2+)</name>
        <dbReference type="ChEBI" id="CHEBI:18420"/>
        <label>1</label>
    </ligand>
</feature>
<dbReference type="GO" id="GO:0004523">
    <property type="term" value="F:RNA-DNA hybrid ribonuclease activity"/>
    <property type="evidence" value="ECO:0007669"/>
    <property type="project" value="UniProtKB-UniRule"/>
</dbReference>
<accession>A0A2V1IL40</accession>
<comment type="cofactor">
    <cofactor evidence="12">
        <name>Mn(2+)</name>
        <dbReference type="ChEBI" id="CHEBI:29035"/>
    </cofactor>
    <cofactor evidence="12">
        <name>Mg(2+)</name>
        <dbReference type="ChEBI" id="CHEBI:18420"/>
    </cofactor>
    <text evidence="12">Binds 2 metal ions per subunit. Manganese or magnesium.</text>
</comment>
<keyword evidence="10 11" id="KW-0460">Magnesium</keyword>
<evidence type="ECO:0000256" key="3">
    <source>
        <dbReference type="ARBA" id="ARBA00005300"/>
    </source>
</evidence>
<evidence type="ECO:0000256" key="10">
    <source>
        <dbReference type="ARBA" id="ARBA00022842"/>
    </source>
</evidence>
<dbReference type="GeneID" id="82526042"/>
<evidence type="ECO:0000256" key="9">
    <source>
        <dbReference type="ARBA" id="ARBA00022801"/>
    </source>
</evidence>
<dbReference type="Gene3D" id="3.40.970.10">
    <property type="entry name" value="Ribonuclease H1, N-terminal domain"/>
    <property type="match status" value="1"/>
</dbReference>
<evidence type="ECO:0000256" key="4">
    <source>
        <dbReference type="ARBA" id="ARBA00012180"/>
    </source>
</evidence>
<dbReference type="SUPFAM" id="SSF53098">
    <property type="entry name" value="Ribonuclease H-like"/>
    <property type="match status" value="1"/>
</dbReference>
<keyword evidence="15" id="KW-1185">Reference proteome</keyword>
<comment type="subcellular location">
    <subcellularLocation>
        <location evidence="11">Cytoplasm</location>
    </subcellularLocation>
</comment>
<organism evidence="14 15">
    <name type="scientific">Duncaniella muris</name>
    <dbReference type="NCBI Taxonomy" id="2094150"/>
    <lineage>
        <taxon>Bacteria</taxon>
        <taxon>Pseudomonadati</taxon>
        <taxon>Bacteroidota</taxon>
        <taxon>Bacteroidia</taxon>
        <taxon>Bacteroidales</taxon>
        <taxon>Muribaculaceae</taxon>
        <taxon>Duncaniella</taxon>
    </lineage>
</organism>
<dbReference type="PROSITE" id="PS50879">
    <property type="entry name" value="RNASE_H_1"/>
    <property type="match status" value="1"/>
</dbReference>
<keyword evidence="6 11" id="KW-0540">Nuclease</keyword>
<dbReference type="EMBL" id="PUEC01000013">
    <property type="protein sequence ID" value="PWB02348.1"/>
    <property type="molecule type" value="Genomic_DNA"/>
</dbReference>